<dbReference type="Proteomes" id="UP000076532">
    <property type="component" value="Unassembled WGS sequence"/>
</dbReference>
<dbReference type="EMBL" id="KV417527">
    <property type="protein sequence ID" value="KZP24268.1"/>
    <property type="molecule type" value="Genomic_DNA"/>
</dbReference>
<keyword evidence="3" id="KW-1185">Reference proteome</keyword>
<sequence>MTYRTRTRGDDSAQDPAQLDRRHQVDMSLAVNSKPSHKRQPKDINGNHLEAAPVRLHAPLCTLHHDITAPSLASPIILLSRSSLSPGMGGVPAPTLILPRSMLKVRVYGWPKSILSDIGDVLSQPQYLDPSLPKGAWSAQAFSRTYALEPDSGNAAWLPRTQRNSMEGTRTCGIDIPRAALPPCHRARRGGLVHDRVGRVPFQSRLQFHFWVL</sequence>
<name>A0A166MSH2_9AGAM</name>
<evidence type="ECO:0000313" key="2">
    <source>
        <dbReference type="EMBL" id="KZP24268.1"/>
    </source>
</evidence>
<organism evidence="2 3">
    <name type="scientific">Athelia psychrophila</name>
    <dbReference type="NCBI Taxonomy" id="1759441"/>
    <lineage>
        <taxon>Eukaryota</taxon>
        <taxon>Fungi</taxon>
        <taxon>Dikarya</taxon>
        <taxon>Basidiomycota</taxon>
        <taxon>Agaricomycotina</taxon>
        <taxon>Agaricomycetes</taxon>
        <taxon>Agaricomycetidae</taxon>
        <taxon>Atheliales</taxon>
        <taxon>Atheliaceae</taxon>
        <taxon>Athelia</taxon>
    </lineage>
</organism>
<dbReference type="AlphaFoldDB" id="A0A166MSH2"/>
<protein>
    <submittedName>
        <fullName evidence="2">Uncharacterized protein</fullName>
    </submittedName>
</protein>
<evidence type="ECO:0000256" key="1">
    <source>
        <dbReference type="SAM" id="MobiDB-lite"/>
    </source>
</evidence>
<gene>
    <name evidence="2" type="ORF">FIBSPDRAFT_930017</name>
</gene>
<proteinExistence type="predicted"/>
<feature type="region of interest" description="Disordered" evidence="1">
    <location>
        <begin position="1"/>
        <end position="23"/>
    </location>
</feature>
<accession>A0A166MSH2</accession>
<reference evidence="2 3" key="1">
    <citation type="journal article" date="2016" name="Mol. Biol. Evol.">
        <title>Comparative Genomics of Early-Diverging Mushroom-Forming Fungi Provides Insights into the Origins of Lignocellulose Decay Capabilities.</title>
        <authorList>
            <person name="Nagy L.G."/>
            <person name="Riley R."/>
            <person name="Tritt A."/>
            <person name="Adam C."/>
            <person name="Daum C."/>
            <person name="Floudas D."/>
            <person name="Sun H."/>
            <person name="Yadav J.S."/>
            <person name="Pangilinan J."/>
            <person name="Larsson K.H."/>
            <person name="Matsuura K."/>
            <person name="Barry K."/>
            <person name="Labutti K."/>
            <person name="Kuo R."/>
            <person name="Ohm R.A."/>
            <person name="Bhattacharya S.S."/>
            <person name="Shirouzu T."/>
            <person name="Yoshinaga Y."/>
            <person name="Martin F.M."/>
            <person name="Grigoriev I.V."/>
            <person name="Hibbett D.S."/>
        </authorList>
    </citation>
    <scope>NUCLEOTIDE SEQUENCE [LARGE SCALE GENOMIC DNA]</scope>
    <source>
        <strain evidence="2 3">CBS 109695</strain>
    </source>
</reference>
<evidence type="ECO:0000313" key="3">
    <source>
        <dbReference type="Proteomes" id="UP000076532"/>
    </source>
</evidence>